<evidence type="ECO:0008006" key="4">
    <source>
        <dbReference type="Google" id="ProtNLM"/>
    </source>
</evidence>
<sequence>MLSNAFRRTLPHALLIVSLGGLLAGCSTPSATEKALAREAALHERDMKRDAQASKARLAAATQQIERLPDWMIVKPAPDSTGMYGVGIGESETLMLALRKANLEARFDVAKEINQVLSAEETSIGGGDEQYKSIVNTFVDSVNLSGVADVDRSVQASPAGYRVYTLVKLPFPEFNKAMQAFNDDGFARAAQNEMASAYEQLMTRVNDSPAYEPTEVEVDRNAVSLIGDPEATPDAALVKALQQAQAR</sequence>
<protein>
    <recommendedName>
        <fullName evidence="4">LPP20 lipoprotein</fullName>
    </recommendedName>
</protein>
<gene>
    <name evidence="2" type="ORF">DU506_00185</name>
</gene>
<name>A0A368UAR8_9GAMM</name>
<evidence type="ECO:0000256" key="1">
    <source>
        <dbReference type="SAM" id="SignalP"/>
    </source>
</evidence>
<accession>A0A368UAR8</accession>
<keyword evidence="3" id="KW-1185">Reference proteome</keyword>
<dbReference type="PROSITE" id="PS51257">
    <property type="entry name" value="PROKAR_LIPOPROTEIN"/>
    <property type="match status" value="1"/>
</dbReference>
<proteinExistence type="predicted"/>
<evidence type="ECO:0000313" key="2">
    <source>
        <dbReference type="EMBL" id="RCV93607.1"/>
    </source>
</evidence>
<dbReference type="EMBL" id="QPIJ01000001">
    <property type="protein sequence ID" value="RCV93607.1"/>
    <property type="molecule type" value="Genomic_DNA"/>
</dbReference>
<feature type="chain" id="PRO_5016611890" description="LPP20 lipoprotein" evidence="1">
    <location>
        <begin position="25"/>
        <end position="247"/>
    </location>
</feature>
<dbReference type="OrthoDB" id="5616064at2"/>
<keyword evidence="1" id="KW-0732">Signal</keyword>
<feature type="signal peptide" evidence="1">
    <location>
        <begin position="1"/>
        <end position="24"/>
    </location>
</feature>
<comment type="caution">
    <text evidence="2">The sequence shown here is derived from an EMBL/GenBank/DDBJ whole genome shotgun (WGS) entry which is preliminary data.</text>
</comment>
<evidence type="ECO:0000313" key="3">
    <source>
        <dbReference type="Proteomes" id="UP000253204"/>
    </source>
</evidence>
<dbReference type="AlphaFoldDB" id="A0A368UAR8"/>
<reference evidence="2 3" key="1">
    <citation type="submission" date="2018-07" db="EMBL/GenBank/DDBJ databases">
        <title>Halomonas rutogse sp. nov., isolated from Lake TangqianCo on Tibetan Plateau.</title>
        <authorList>
            <person name="Lu H."/>
            <person name="Xing P."/>
            <person name="Wu Q."/>
        </authorList>
    </citation>
    <scope>NUCLEOTIDE SEQUENCE [LARGE SCALE GENOMIC DNA]</scope>
    <source>
        <strain evidence="2 3">TQ8S</strain>
    </source>
</reference>
<organism evidence="2 3">
    <name type="scientific">Vreelandella rituensis</name>
    <dbReference type="NCBI Taxonomy" id="2282306"/>
    <lineage>
        <taxon>Bacteria</taxon>
        <taxon>Pseudomonadati</taxon>
        <taxon>Pseudomonadota</taxon>
        <taxon>Gammaproteobacteria</taxon>
        <taxon>Oceanospirillales</taxon>
        <taxon>Halomonadaceae</taxon>
        <taxon>Vreelandella</taxon>
    </lineage>
</organism>
<dbReference type="Proteomes" id="UP000253204">
    <property type="component" value="Unassembled WGS sequence"/>
</dbReference>
<dbReference type="RefSeq" id="WP_114484935.1">
    <property type="nucleotide sequence ID" value="NZ_CBCSHM010000005.1"/>
</dbReference>